<dbReference type="GO" id="GO:0004065">
    <property type="term" value="F:arylsulfatase activity"/>
    <property type="evidence" value="ECO:0007669"/>
    <property type="project" value="TreeGrafter"/>
</dbReference>
<sequence length="513" mass="57176">MMNRNVLFTLLFSCCLSFGYADKKPNIVYILADDMGPGDVSCYNPEGKIQTPYIDRLAAEGMKFTDAHTSSSVCTPTRYGILTGRYCWRTNKKDGVLSGYCPPLIEVGRETIASFLKKEGYQTASIGKWHLGLDWVHTSPKKMKRISPDYVDHTQPISNGPLELGFDYFYRVQGSTFYFLENRHVIGDLTYKTAEEMEALGYDPKAKFIVEGIQQKDRISIVAEKTCDWIKEHATEPFFVYMALPSPHDPITPSEQFQGKSGLCPHGDFVMETDWAVGEVLKTLDALNLADNTLVLFTSDNGTSGSAGIGQMQKLGHYSSGIYRGAKSSIFEGGHRMPFIVRWPGEVETSSVSDQLISTTDMLATLTELFNKTLPDNEGEDSVSFLPALKGQPIPGATERLIIHNDNRGYFAARKGKWKLVINNKGFDAGKQKKSSNPIANIADMMLFDMDNDPSETVNLLAQYPEVVESMKKELGSIITAGRSTPGEDQPTDVEELGEKWFQLDSIRDYLNK</sequence>
<keyword evidence="2" id="KW-0479">Metal-binding</keyword>
<dbReference type="Pfam" id="PF00884">
    <property type="entry name" value="Sulfatase"/>
    <property type="match status" value="1"/>
</dbReference>
<dbReference type="InterPro" id="IPR024607">
    <property type="entry name" value="Sulfatase_CS"/>
</dbReference>
<accession>A0A6C2UE98</accession>
<dbReference type="InterPro" id="IPR050738">
    <property type="entry name" value="Sulfatase"/>
</dbReference>
<keyword evidence="7" id="KW-1185">Reference proteome</keyword>
<dbReference type="InterPro" id="IPR017850">
    <property type="entry name" value="Alkaline_phosphatase_core_sf"/>
</dbReference>
<evidence type="ECO:0000256" key="2">
    <source>
        <dbReference type="ARBA" id="ARBA00022723"/>
    </source>
</evidence>
<evidence type="ECO:0000259" key="5">
    <source>
        <dbReference type="Pfam" id="PF00884"/>
    </source>
</evidence>
<dbReference type="PROSITE" id="PS00523">
    <property type="entry name" value="SULFATASE_1"/>
    <property type="match status" value="1"/>
</dbReference>
<dbReference type="GO" id="GO:0046872">
    <property type="term" value="F:metal ion binding"/>
    <property type="evidence" value="ECO:0007669"/>
    <property type="project" value="UniProtKB-KW"/>
</dbReference>
<keyword evidence="4" id="KW-0106">Calcium</keyword>
<dbReference type="PANTHER" id="PTHR42693">
    <property type="entry name" value="ARYLSULFATASE FAMILY MEMBER"/>
    <property type="match status" value="1"/>
</dbReference>
<feature type="domain" description="Sulfatase N-terminal" evidence="5">
    <location>
        <begin position="25"/>
        <end position="371"/>
    </location>
</feature>
<protein>
    <submittedName>
        <fullName evidence="6">Arylsulfatase</fullName>
    </submittedName>
</protein>
<reference evidence="6 7" key="1">
    <citation type="submission" date="2019-04" db="EMBL/GenBank/DDBJ databases">
        <authorList>
            <person name="Van Vliet M D."/>
        </authorList>
    </citation>
    <scope>NUCLEOTIDE SEQUENCE [LARGE SCALE GENOMIC DNA]</scope>
    <source>
        <strain evidence="6 7">F21</strain>
    </source>
</reference>
<evidence type="ECO:0000256" key="3">
    <source>
        <dbReference type="ARBA" id="ARBA00022801"/>
    </source>
</evidence>
<evidence type="ECO:0000313" key="7">
    <source>
        <dbReference type="Proteomes" id="UP000346198"/>
    </source>
</evidence>
<evidence type="ECO:0000256" key="4">
    <source>
        <dbReference type="ARBA" id="ARBA00022837"/>
    </source>
</evidence>
<evidence type="ECO:0000256" key="1">
    <source>
        <dbReference type="ARBA" id="ARBA00008779"/>
    </source>
</evidence>
<comment type="similarity">
    <text evidence="1">Belongs to the sulfatase family.</text>
</comment>
<name>A0A6C2UE98_9BACT</name>
<evidence type="ECO:0000313" key="6">
    <source>
        <dbReference type="EMBL" id="VGO18542.1"/>
    </source>
</evidence>
<dbReference type="Gene3D" id="3.40.720.10">
    <property type="entry name" value="Alkaline Phosphatase, subunit A"/>
    <property type="match status" value="1"/>
</dbReference>
<dbReference type="SUPFAM" id="SSF53649">
    <property type="entry name" value="Alkaline phosphatase-like"/>
    <property type="match status" value="1"/>
</dbReference>
<dbReference type="PROSITE" id="PS00149">
    <property type="entry name" value="SULFATASE_2"/>
    <property type="match status" value="1"/>
</dbReference>
<proteinExistence type="inferred from homology"/>
<dbReference type="AlphaFoldDB" id="A0A6C2UE98"/>
<gene>
    <name evidence="6" type="primary">atsA_47</name>
    <name evidence="6" type="ORF">SCARR_00595</name>
</gene>
<dbReference type="Proteomes" id="UP000346198">
    <property type="component" value="Unassembled WGS sequence"/>
</dbReference>
<keyword evidence="3" id="KW-0378">Hydrolase</keyword>
<dbReference type="CDD" id="cd16143">
    <property type="entry name" value="ARS_like"/>
    <property type="match status" value="1"/>
</dbReference>
<dbReference type="Gene3D" id="3.30.1120.10">
    <property type="match status" value="1"/>
</dbReference>
<dbReference type="RefSeq" id="WP_136060015.1">
    <property type="nucleotide sequence ID" value="NZ_CAAHFH010000001.1"/>
</dbReference>
<dbReference type="InterPro" id="IPR000917">
    <property type="entry name" value="Sulfatase_N"/>
</dbReference>
<dbReference type="PANTHER" id="PTHR42693:SF53">
    <property type="entry name" value="ENDO-4-O-SULFATASE"/>
    <property type="match status" value="1"/>
</dbReference>
<dbReference type="EMBL" id="CAAHFH010000001">
    <property type="protein sequence ID" value="VGO18542.1"/>
    <property type="molecule type" value="Genomic_DNA"/>
</dbReference>
<organism evidence="6 7">
    <name type="scientific">Pontiella sulfatireligans</name>
    <dbReference type="NCBI Taxonomy" id="2750658"/>
    <lineage>
        <taxon>Bacteria</taxon>
        <taxon>Pseudomonadati</taxon>
        <taxon>Kiritimatiellota</taxon>
        <taxon>Kiritimatiellia</taxon>
        <taxon>Kiritimatiellales</taxon>
        <taxon>Pontiellaceae</taxon>
        <taxon>Pontiella</taxon>
    </lineage>
</organism>